<proteinExistence type="predicted"/>
<comment type="caution">
    <text evidence="2">The sequence shown here is derived from an EMBL/GenBank/DDBJ whole genome shotgun (WGS) entry which is preliminary data.</text>
</comment>
<keyword evidence="1" id="KW-0812">Transmembrane</keyword>
<accession>A0A2H0V7Q1</accession>
<organism evidence="2 3">
    <name type="scientific">Candidatus Falkowbacteria bacterium CG10_big_fil_rev_8_21_14_0_10_37_6</name>
    <dbReference type="NCBI Taxonomy" id="1974563"/>
    <lineage>
        <taxon>Bacteria</taxon>
        <taxon>Candidatus Falkowiibacteriota</taxon>
    </lineage>
</organism>
<evidence type="ECO:0000313" key="3">
    <source>
        <dbReference type="Proteomes" id="UP000228614"/>
    </source>
</evidence>
<protein>
    <submittedName>
        <fullName evidence="2">Uncharacterized protein</fullName>
    </submittedName>
</protein>
<evidence type="ECO:0000256" key="1">
    <source>
        <dbReference type="SAM" id="Phobius"/>
    </source>
</evidence>
<dbReference type="AlphaFoldDB" id="A0A2H0V7Q1"/>
<name>A0A2H0V7Q1_9BACT</name>
<keyword evidence="1" id="KW-0472">Membrane</keyword>
<feature type="transmembrane region" description="Helical" evidence="1">
    <location>
        <begin position="7"/>
        <end position="29"/>
    </location>
</feature>
<sequence length="195" mass="22068">MLTKKILAILIIIIFLVVMIGLVYFMFFYTPSEPNTTTEKQVVNNQPDTVQTVIQEPVAQTKVISNQIIGEAELKKISASFVERYGSYSNQSGYKNIKELNVFMSKSMQSWASNYIEQTLSSNSDTSVYYGITTKAVVVETVEFSDELSSASFIVYAQRVETFGSNGSQRSFQQKATVDMIKEDDAWKVNRVVWE</sequence>
<dbReference type="Proteomes" id="UP000228614">
    <property type="component" value="Unassembled WGS sequence"/>
</dbReference>
<keyword evidence="1" id="KW-1133">Transmembrane helix</keyword>
<evidence type="ECO:0000313" key="2">
    <source>
        <dbReference type="EMBL" id="PIR95092.1"/>
    </source>
</evidence>
<dbReference type="EMBL" id="PFAN01000035">
    <property type="protein sequence ID" value="PIR95092.1"/>
    <property type="molecule type" value="Genomic_DNA"/>
</dbReference>
<reference evidence="3" key="1">
    <citation type="submission" date="2017-09" db="EMBL/GenBank/DDBJ databases">
        <title>Depth-based differentiation of microbial function through sediment-hosted aquifers and enrichment of novel symbionts in the deep terrestrial subsurface.</title>
        <authorList>
            <person name="Probst A.J."/>
            <person name="Ladd B."/>
            <person name="Jarett J.K."/>
            <person name="Geller-Mcgrath D.E."/>
            <person name="Sieber C.M.K."/>
            <person name="Emerson J.B."/>
            <person name="Anantharaman K."/>
            <person name="Thomas B.C."/>
            <person name="Malmstrom R."/>
            <person name="Stieglmeier M."/>
            <person name="Klingl A."/>
            <person name="Woyke T."/>
            <person name="Ryan C.M."/>
            <person name="Banfield J.F."/>
        </authorList>
    </citation>
    <scope>NUCLEOTIDE SEQUENCE [LARGE SCALE GENOMIC DNA]</scope>
</reference>
<gene>
    <name evidence="2" type="ORF">COT95_00600</name>
</gene>